<dbReference type="InterPro" id="IPR052523">
    <property type="entry name" value="Trichothecene_AcTrans"/>
</dbReference>
<dbReference type="PROSITE" id="PS51186">
    <property type="entry name" value="GNAT"/>
    <property type="match status" value="1"/>
</dbReference>
<gene>
    <name evidence="2" type="ORF">PbB2_03042</name>
</gene>
<protein>
    <recommendedName>
        <fullName evidence="1">N-acetyltransferase domain-containing protein</fullName>
    </recommendedName>
</protein>
<evidence type="ECO:0000313" key="2">
    <source>
        <dbReference type="EMBL" id="GBF59347.1"/>
    </source>
</evidence>
<keyword evidence="3" id="KW-1185">Reference proteome</keyword>
<dbReference type="Proteomes" id="UP000245086">
    <property type="component" value="Unassembled WGS sequence"/>
</dbReference>
<dbReference type="PANTHER" id="PTHR42791">
    <property type="entry name" value="GNAT FAMILY ACETYLTRANSFERASE"/>
    <property type="match status" value="1"/>
</dbReference>
<evidence type="ECO:0000259" key="1">
    <source>
        <dbReference type="PROSITE" id="PS51186"/>
    </source>
</evidence>
<reference evidence="2 3" key="1">
    <citation type="journal article" date="2018" name="Genome Announc.">
        <title>Draft Genome Sequence of "Candidatus Phycosocius bacilliformis," an Alphaproteobacterial Ectosymbiont of the Hydrocarbon-Producing Green Alga Botryococcus braunii.</title>
        <authorList>
            <person name="Tanabe Y."/>
            <person name="Yamaguchi H."/>
            <person name="Watanabe M.M."/>
        </authorList>
    </citation>
    <scope>NUCLEOTIDE SEQUENCE [LARGE SCALE GENOMIC DNA]</scope>
    <source>
        <strain evidence="2 3">BOTRYCO-2</strain>
    </source>
</reference>
<feature type="domain" description="N-acetyltransferase" evidence="1">
    <location>
        <begin position="42"/>
        <end position="197"/>
    </location>
</feature>
<evidence type="ECO:0000313" key="3">
    <source>
        <dbReference type="Proteomes" id="UP000245086"/>
    </source>
</evidence>
<dbReference type="PANTHER" id="PTHR42791:SF1">
    <property type="entry name" value="N-ACETYLTRANSFERASE DOMAIN-CONTAINING PROTEIN"/>
    <property type="match status" value="1"/>
</dbReference>
<dbReference type="Pfam" id="PF00583">
    <property type="entry name" value="Acetyltransf_1"/>
    <property type="match status" value="1"/>
</dbReference>
<dbReference type="SUPFAM" id="SSF55729">
    <property type="entry name" value="Acyl-CoA N-acyltransferases (Nat)"/>
    <property type="match status" value="1"/>
</dbReference>
<dbReference type="GO" id="GO:0016747">
    <property type="term" value="F:acyltransferase activity, transferring groups other than amino-acyl groups"/>
    <property type="evidence" value="ECO:0007669"/>
    <property type="project" value="InterPro"/>
</dbReference>
<name>A0A2P2EE54_9PROT</name>
<dbReference type="InterPro" id="IPR000182">
    <property type="entry name" value="GNAT_dom"/>
</dbReference>
<accession>A0A2P2EE54</accession>
<dbReference type="AlphaFoldDB" id="A0A2P2EE54"/>
<comment type="caution">
    <text evidence="2">The sequence shown here is derived from an EMBL/GenBank/DDBJ whole genome shotgun (WGS) entry which is preliminary data.</text>
</comment>
<organism evidence="2 3">
    <name type="scientific">Candidatus Phycosocius bacilliformis</name>
    <dbReference type="NCBI Taxonomy" id="1445552"/>
    <lineage>
        <taxon>Bacteria</taxon>
        <taxon>Pseudomonadati</taxon>
        <taxon>Pseudomonadota</taxon>
        <taxon>Alphaproteobacteria</taxon>
        <taxon>Caulobacterales</taxon>
        <taxon>Caulobacterales incertae sedis</taxon>
        <taxon>Candidatus Phycosocius</taxon>
    </lineage>
</organism>
<dbReference type="EMBL" id="BFBR01000012">
    <property type="protein sequence ID" value="GBF59347.1"/>
    <property type="molecule type" value="Genomic_DNA"/>
</dbReference>
<dbReference type="InterPro" id="IPR016181">
    <property type="entry name" value="Acyl_CoA_acyltransferase"/>
</dbReference>
<sequence length="208" mass="22915">MQIDLPAGMTQARMQDWRQLGAITAEAFYEDPVNRWIFGSPATLDAVFPLLARTHYLRHGVCHMVGDGGAAMWLPWGAPGEVSVSAVLQIAWALVRTGAIGAIGRALEAGDTMQAHHPKEPHLYLFTLGTRLAYRGKGVGKMLLAPVLAACDRDQMPIYLENSNPANQGFYRAHGFETLDFFACGRDRGNQKAPQLERMWRAPRSGIL</sequence>
<proteinExistence type="predicted"/>
<dbReference type="Gene3D" id="3.40.630.30">
    <property type="match status" value="1"/>
</dbReference>